<proteinExistence type="predicted"/>
<reference evidence="1" key="1">
    <citation type="journal article" date="2023" name="G3 (Bethesda)">
        <title>A reference genome for the long-term kleptoplast-retaining sea slug Elysia crispata morphotype clarki.</title>
        <authorList>
            <person name="Eastman K.E."/>
            <person name="Pendleton A.L."/>
            <person name="Shaikh M.A."/>
            <person name="Suttiyut T."/>
            <person name="Ogas R."/>
            <person name="Tomko P."/>
            <person name="Gavelis G."/>
            <person name="Widhalm J.R."/>
            <person name="Wisecaver J.H."/>
        </authorList>
    </citation>
    <scope>NUCLEOTIDE SEQUENCE</scope>
    <source>
        <strain evidence="1">ECLA1</strain>
    </source>
</reference>
<organism evidence="1 2">
    <name type="scientific">Elysia crispata</name>
    <name type="common">lettuce slug</name>
    <dbReference type="NCBI Taxonomy" id="231223"/>
    <lineage>
        <taxon>Eukaryota</taxon>
        <taxon>Metazoa</taxon>
        <taxon>Spiralia</taxon>
        <taxon>Lophotrochozoa</taxon>
        <taxon>Mollusca</taxon>
        <taxon>Gastropoda</taxon>
        <taxon>Heterobranchia</taxon>
        <taxon>Euthyneura</taxon>
        <taxon>Panpulmonata</taxon>
        <taxon>Sacoglossa</taxon>
        <taxon>Placobranchoidea</taxon>
        <taxon>Plakobranchidae</taxon>
        <taxon>Elysia</taxon>
    </lineage>
</organism>
<comment type="caution">
    <text evidence="1">The sequence shown here is derived from an EMBL/GenBank/DDBJ whole genome shotgun (WGS) entry which is preliminary data.</text>
</comment>
<keyword evidence="2" id="KW-1185">Reference proteome</keyword>
<gene>
    <name evidence="1" type="ORF">RRG08_022647</name>
</gene>
<dbReference type="Proteomes" id="UP001283361">
    <property type="component" value="Unassembled WGS sequence"/>
</dbReference>
<accession>A0AAE0Z3L3</accession>
<evidence type="ECO:0000313" key="2">
    <source>
        <dbReference type="Proteomes" id="UP001283361"/>
    </source>
</evidence>
<evidence type="ECO:0000313" key="1">
    <source>
        <dbReference type="EMBL" id="KAK3761247.1"/>
    </source>
</evidence>
<name>A0AAE0Z3L3_9GAST</name>
<protein>
    <submittedName>
        <fullName evidence="1">Uncharacterized protein</fullName>
    </submittedName>
</protein>
<sequence>MRRTEIRMVGTQIASCITWAIETADPHKYISPYRLMEWTGFADIAASWPGIELLPLALQSLEVPHDHPDLS</sequence>
<dbReference type="AlphaFoldDB" id="A0AAE0Z3L3"/>
<dbReference type="EMBL" id="JAWDGP010004927">
    <property type="protein sequence ID" value="KAK3761247.1"/>
    <property type="molecule type" value="Genomic_DNA"/>
</dbReference>